<name>A0A814B559_9BILA</name>
<evidence type="ECO:0000256" key="5">
    <source>
        <dbReference type="RuleBase" id="RU000682"/>
    </source>
</evidence>
<evidence type="ECO:0000256" key="3">
    <source>
        <dbReference type="ARBA" id="ARBA00023242"/>
    </source>
</evidence>
<dbReference type="GO" id="GO:0005634">
    <property type="term" value="C:nucleus"/>
    <property type="evidence" value="ECO:0007669"/>
    <property type="project" value="UniProtKB-SubCell"/>
</dbReference>
<evidence type="ECO:0000256" key="2">
    <source>
        <dbReference type="ARBA" id="ARBA00023155"/>
    </source>
</evidence>
<proteinExistence type="predicted"/>
<dbReference type="InterPro" id="IPR008422">
    <property type="entry name" value="KN_HD"/>
</dbReference>
<dbReference type="GO" id="GO:0003677">
    <property type="term" value="F:DNA binding"/>
    <property type="evidence" value="ECO:0007669"/>
    <property type="project" value="UniProtKB-UniRule"/>
</dbReference>
<dbReference type="Proteomes" id="UP000663879">
    <property type="component" value="Unassembled WGS sequence"/>
</dbReference>
<keyword evidence="3 4" id="KW-0539">Nucleus</keyword>
<dbReference type="PROSITE" id="PS50071">
    <property type="entry name" value="HOMEOBOX_2"/>
    <property type="match status" value="2"/>
</dbReference>
<dbReference type="SUPFAM" id="SSF46689">
    <property type="entry name" value="Homeodomain-like"/>
    <property type="match status" value="2"/>
</dbReference>
<comment type="caution">
    <text evidence="7">The sequence shown here is derived from an EMBL/GenBank/DDBJ whole genome shotgun (WGS) entry which is preliminary data.</text>
</comment>
<feature type="DNA-binding region" description="Homeobox" evidence="4">
    <location>
        <begin position="85"/>
        <end position="145"/>
    </location>
</feature>
<protein>
    <recommendedName>
        <fullName evidence="6">Homeobox domain-containing protein</fullName>
    </recommendedName>
</protein>
<feature type="domain" description="Homeobox" evidence="6">
    <location>
        <begin position="39"/>
        <end position="85"/>
    </location>
</feature>
<reference evidence="7" key="1">
    <citation type="submission" date="2021-02" db="EMBL/GenBank/DDBJ databases">
        <authorList>
            <person name="Nowell W R."/>
        </authorList>
    </citation>
    <scope>NUCLEOTIDE SEQUENCE</scope>
    <source>
        <strain evidence="7">Ploen Becks lab</strain>
    </source>
</reference>
<accession>A0A814B559</accession>
<evidence type="ECO:0000256" key="1">
    <source>
        <dbReference type="ARBA" id="ARBA00023125"/>
    </source>
</evidence>
<keyword evidence="2 4" id="KW-0371">Homeobox</keyword>
<dbReference type="InterPro" id="IPR001356">
    <property type="entry name" value="HD"/>
</dbReference>
<dbReference type="EMBL" id="CAJNOC010002283">
    <property type="protein sequence ID" value="CAF0923775.1"/>
    <property type="molecule type" value="Genomic_DNA"/>
</dbReference>
<keyword evidence="8" id="KW-1185">Reference proteome</keyword>
<dbReference type="GO" id="GO:0006355">
    <property type="term" value="P:regulation of DNA-templated transcription"/>
    <property type="evidence" value="ECO:0007669"/>
    <property type="project" value="InterPro"/>
</dbReference>
<dbReference type="OrthoDB" id="5399138at2759"/>
<evidence type="ECO:0000313" key="7">
    <source>
        <dbReference type="EMBL" id="CAF0923775.1"/>
    </source>
</evidence>
<dbReference type="Pfam" id="PF00046">
    <property type="entry name" value="Homeodomain"/>
    <property type="match status" value="1"/>
</dbReference>
<dbReference type="AlphaFoldDB" id="A0A814B559"/>
<evidence type="ECO:0000256" key="4">
    <source>
        <dbReference type="PROSITE-ProRule" id="PRU00108"/>
    </source>
</evidence>
<comment type="subcellular location">
    <subcellularLocation>
        <location evidence="4 5">Nucleus</location>
    </subcellularLocation>
</comment>
<dbReference type="Pfam" id="PF05920">
    <property type="entry name" value="Homeobox_KN"/>
    <property type="match status" value="1"/>
</dbReference>
<feature type="DNA-binding region" description="Homeobox" evidence="4">
    <location>
        <begin position="41"/>
        <end position="86"/>
    </location>
</feature>
<evidence type="ECO:0000259" key="6">
    <source>
        <dbReference type="PROSITE" id="PS50071"/>
    </source>
</evidence>
<dbReference type="InterPro" id="IPR009057">
    <property type="entry name" value="Homeodomain-like_sf"/>
</dbReference>
<dbReference type="Gene3D" id="1.10.10.60">
    <property type="entry name" value="Homeodomain-like"/>
    <property type="match status" value="2"/>
</dbReference>
<keyword evidence="1 4" id="KW-0238">DNA-binding</keyword>
<organism evidence="7 8">
    <name type="scientific">Brachionus calyciflorus</name>
    <dbReference type="NCBI Taxonomy" id="104777"/>
    <lineage>
        <taxon>Eukaryota</taxon>
        <taxon>Metazoa</taxon>
        <taxon>Spiralia</taxon>
        <taxon>Gnathifera</taxon>
        <taxon>Rotifera</taxon>
        <taxon>Eurotatoria</taxon>
        <taxon>Monogononta</taxon>
        <taxon>Pseudotrocha</taxon>
        <taxon>Ploima</taxon>
        <taxon>Brachionidae</taxon>
        <taxon>Brachionus</taxon>
    </lineage>
</organism>
<sequence>MYNEKNSTSDSQNSLITKDTEQNEIQISEFIDLRKKIILEDWLLKNIENPYPTFKTKTELCEKTQLSLKKVDAWFTWKRVQLKRARMKENDFSIEKKNILRNFFLNVNEKPNQLQIKELSEQLELPQKKIYRWFTYQRSQKKKIK</sequence>
<dbReference type="CDD" id="cd00086">
    <property type="entry name" value="homeodomain"/>
    <property type="match status" value="1"/>
</dbReference>
<gene>
    <name evidence="7" type="ORF">OXX778_LOCUS12526</name>
</gene>
<evidence type="ECO:0000313" key="8">
    <source>
        <dbReference type="Proteomes" id="UP000663879"/>
    </source>
</evidence>
<feature type="domain" description="Homeobox" evidence="6">
    <location>
        <begin position="83"/>
        <end position="144"/>
    </location>
</feature>